<organism evidence="2 3">
    <name type="scientific">Devosia insulae DS-56</name>
    <dbReference type="NCBI Taxonomy" id="1116389"/>
    <lineage>
        <taxon>Bacteria</taxon>
        <taxon>Pseudomonadati</taxon>
        <taxon>Pseudomonadota</taxon>
        <taxon>Alphaproteobacteria</taxon>
        <taxon>Hyphomicrobiales</taxon>
        <taxon>Devosiaceae</taxon>
        <taxon>Devosia</taxon>
    </lineage>
</organism>
<gene>
    <name evidence="2" type="ORF">VW23_017770</name>
</gene>
<dbReference type="InterPro" id="IPR016181">
    <property type="entry name" value="Acyl_CoA_acyltransferase"/>
</dbReference>
<evidence type="ECO:0000259" key="1">
    <source>
        <dbReference type="PROSITE" id="PS51186"/>
    </source>
</evidence>
<dbReference type="Pfam" id="PF18014">
    <property type="entry name" value="Acetyltransf_18"/>
    <property type="match status" value="1"/>
</dbReference>
<dbReference type="Pfam" id="PF00583">
    <property type="entry name" value="Acetyltransf_1"/>
    <property type="match status" value="1"/>
</dbReference>
<name>A0A1E5XRE0_9HYPH</name>
<evidence type="ECO:0000313" key="2">
    <source>
        <dbReference type="EMBL" id="OEO31135.1"/>
    </source>
</evidence>
<dbReference type="GO" id="GO:0016747">
    <property type="term" value="F:acyltransferase activity, transferring groups other than amino-acyl groups"/>
    <property type="evidence" value="ECO:0007669"/>
    <property type="project" value="InterPro"/>
</dbReference>
<feature type="domain" description="N-acetyltransferase" evidence="1">
    <location>
        <begin position="3"/>
        <end position="140"/>
    </location>
</feature>
<dbReference type="EMBL" id="LAJE02000169">
    <property type="protein sequence ID" value="OEO31135.1"/>
    <property type="molecule type" value="Genomic_DNA"/>
</dbReference>
<proteinExistence type="predicted"/>
<keyword evidence="3" id="KW-1185">Reference proteome</keyword>
<dbReference type="PANTHER" id="PTHR47237">
    <property type="entry name" value="SLL0310 PROTEIN"/>
    <property type="match status" value="1"/>
</dbReference>
<dbReference type="PANTHER" id="PTHR47237:SF1">
    <property type="entry name" value="SLL0310 PROTEIN"/>
    <property type="match status" value="1"/>
</dbReference>
<dbReference type="SUPFAM" id="SSF55729">
    <property type="entry name" value="Acyl-CoA N-acyltransferases (Nat)"/>
    <property type="match status" value="1"/>
</dbReference>
<comment type="caution">
    <text evidence="2">The sequence shown here is derived from an EMBL/GenBank/DDBJ whole genome shotgun (WGS) entry which is preliminary data.</text>
</comment>
<dbReference type="AlphaFoldDB" id="A0A1E5XRE0"/>
<dbReference type="InterPro" id="IPR000182">
    <property type="entry name" value="GNAT_dom"/>
</dbReference>
<protein>
    <recommendedName>
        <fullName evidence="1">N-acetyltransferase domain-containing protein</fullName>
    </recommendedName>
</protein>
<reference evidence="2 3" key="1">
    <citation type="journal article" date="2015" name="Genome Announc.">
        <title>Genome Assemblies of Three Soil-Associated Devosia species: D. insulae, D. limi, and D. soli.</title>
        <authorList>
            <person name="Hassan Y.I."/>
            <person name="Lepp D."/>
            <person name="Zhou T."/>
        </authorList>
    </citation>
    <scope>NUCLEOTIDE SEQUENCE [LARGE SCALE GENOMIC DNA]</scope>
    <source>
        <strain evidence="2 3">DS-56</strain>
    </source>
</reference>
<dbReference type="InterPro" id="IPR052729">
    <property type="entry name" value="Acyl/Acetyltrans_Enzymes"/>
</dbReference>
<dbReference type="Proteomes" id="UP000095463">
    <property type="component" value="Unassembled WGS sequence"/>
</dbReference>
<dbReference type="CDD" id="cd04301">
    <property type="entry name" value="NAT_SF"/>
    <property type="match status" value="1"/>
</dbReference>
<dbReference type="InterPro" id="IPR041496">
    <property type="entry name" value="YitH/HolE_GNAT"/>
</dbReference>
<dbReference type="PROSITE" id="PS51186">
    <property type="entry name" value="GNAT"/>
    <property type="match status" value="1"/>
</dbReference>
<dbReference type="OrthoDB" id="20916at2"/>
<dbReference type="Gene3D" id="3.40.630.30">
    <property type="match status" value="1"/>
</dbReference>
<sequence length="280" mass="29742">MTLDIRPATRADFDIALGWARDEGWNPGLDDAGPFAAEDPGGLLMGWLGAEPVGCTSVVKYGADYAFLGLYIVRPAHRGKGYGKAIWDAGIASARGLTIGLDGVPAQQANYRKSGFVFAHGSARWSGMLQGSVAAHPQVRPVTAEDFPAIAAFDRRHVPAPREQFLRAWLETSPTRRSAGYFEGGRVRGLGTIRGCFTGWKIGPLFAETPEIAQALLATLAAPAGTDPLFIDVPGPNAAGVEMVKRLGFTPAFETARMYLGEAPTLPLGEVFGITTLELG</sequence>
<accession>A0A1E5XRE0</accession>
<evidence type="ECO:0000313" key="3">
    <source>
        <dbReference type="Proteomes" id="UP000095463"/>
    </source>
</evidence>
<dbReference type="Gene3D" id="3.40.630.90">
    <property type="match status" value="1"/>
</dbReference>
<dbReference type="RefSeq" id="WP_069909673.1">
    <property type="nucleotide sequence ID" value="NZ_LAJE02000169.1"/>
</dbReference>